<keyword evidence="2" id="KW-0808">Transferase</keyword>
<dbReference type="Proteomes" id="UP000711488">
    <property type="component" value="Unassembled WGS sequence"/>
</dbReference>
<dbReference type="Pfam" id="PF00588">
    <property type="entry name" value="SpoU_methylase"/>
    <property type="match status" value="1"/>
</dbReference>
<accession>A0A6A0HDD6</accession>
<sequence>MRLVLDWLPIVGRSSVKAVCGLAETLPLLDLEEEDWQSLVLALLACSPYHEAAETRCWATLVLLSLDRSNAVHRILAAKVVSTLCERFSSASEGRRTRDFGNSLAHRVKTRALQALAVVLPLMGEKEEKELLQWLCSSTVQEQQQPSVRYFLEWLMALLVIRNHGLSNYFLELCREGVEQRPGCVASFLASLSLLACHVSDKELLEKCITYVVPWCMAPQYNSRLYAQLTVINIWRHYDEFLTVEEFFNAALLYKISLKTSLPFTSAADESLKATHAAAWVTKAAKVGGVEIVSSEDTGGRKHEVIVVGSLLNKATNLGGLCRTCEVMGAKLLTLPSLALLRDQAFVGLSLSAHNWIPLVEVKTNDVKTYLRDQKLAGYTIIAVEQTAHSVSLANFSFPARSLLLLGNEREGLPCSLLQEVDACIEIPQFGVTRSLNAHVAGSLCLWQYAQQHNGSSSNLQRIKIKLPE</sequence>
<dbReference type="GO" id="GO:0030488">
    <property type="term" value="P:tRNA methylation"/>
    <property type="evidence" value="ECO:0007669"/>
    <property type="project" value="InterPro"/>
</dbReference>
<evidence type="ECO:0000256" key="1">
    <source>
        <dbReference type="ARBA" id="ARBA00022603"/>
    </source>
</evidence>
<dbReference type="SUPFAM" id="SSF48371">
    <property type="entry name" value="ARM repeat"/>
    <property type="match status" value="1"/>
</dbReference>
<evidence type="ECO:0000256" key="2">
    <source>
        <dbReference type="ARBA" id="ARBA00022679"/>
    </source>
</evidence>
<comment type="caution">
    <text evidence="4">The sequence shown here is derived from an EMBL/GenBank/DDBJ whole genome shotgun (WGS) entry which is preliminary data.</text>
</comment>
<dbReference type="InterPro" id="IPR016024">
    <property type="entry name" value="ARM-type_fold"/>
</dbReference>
<dbReference type="CDD" id="cd18091">
    <property type="entry name" value="SpoU-like_TRM3-like"/>
    <property type="match status" value="1"/>
</dbReference>
<dbReference type="InterPro" id="IPR001537">
    <property type="entry name" value="SpoU_MeTrfase"/>
</dbReference>
<dbReference type="InterPro" id="IPR029026">
    <property type="entry name" value="tRNA_m1G_MTases_N"/>
</dbReference>
<reference evidence="4" key="3">
    <citation type="submission" date="2019-06" db="EMBL/GenBank/DDBJ databases">
        <authorList>
            <person name="Poynton C."/>
            <person name="Hasenbein S."/>
            <person name="Benoit J.B."/>
            <person name="Sepulveda M.S."/>
            <person name="Poelchau M.F."/>
            <person name="Murali S.C."/>
            <person name="Chen S."/>
            <person name="Glastad K.M."/>
            <person name="Werren J.H."/>
            <person name="Vineis J.H."/>
            <person name="Bowen J.L."/>
            <person name="Friedrich M."/>
            <person name="Jones J."/>
            <person name="Robertson H.M."/>
            <person name="Feyereisen R."/>
            <person name="Mechler-Hickson A."/>
            <person name="Mathers N."/>
            <person name="Lee C.E."/>
            <person name="Colbourne J.K."/>
            <person name="Biales A."/>
            <person name="Johnston J.S."/>
            <person name="Wellborn G.A."/>
            <person name="Rosendale A.J."/>
            <person name="Cridge A.G."/>
            <person name="Munoz-Torres M.C."/>
            <person name="Bain P.A."/>
            <person name="Manny A.R."/>
            <person name="Major K.M."/>
            <person name="Lambert F.N."/>
            <person name="Vulpe C.D."/>
            <person name="Tuck P."/>
            <person name="Blalock B.J."/>
            <person name="Lin Y.-Y."/>
            <person name="Smith M.E."/>
            <person name="Ochoa-Acuna H."/>
            <person name="Chen M.-J.M."/>
            <person name="Childers C.P."/>
            <person name="Qu J."/>
            <person name="Dugan S."/>
            <person name="Lee S.L."/>
            <person name="Chao H."/>
            <person name="Dinh H."/>
            <person name="Han Y."/>
            <person name="Doddapaneni H."/>
            <person name="Worley K.C."/>
            <person name="Muzny D.M."/>
            <person name="Gibbs R.A."/>
            <person name="Richards S."/>
        </authorList>
    </citation>
    <scope>NUCLEOTIDE SEQUENCE</scope>
    <source>
        <strain evidence="4">HAZT.00-mixed</strain>
        <tissue evidence="4">Whole organism</tissue>
    </source>
</reference>
<organism evidence="4">
    <name type="scientific">Hyalella azteca</name>
    <name type="common">Amphipod</name>
    <dbReference type="NCBI Taxonomy" id="294128"/>
    <lineage>
        <taxon>Eukaryota</taxon>
        <taxon>Metazoa</taxon>
        <taxon>Ecdysozoa</taxon>
        <taxon>Arthropoda</taxon>
        <taxon>Crustacea</taxon>
        <taxon>Multicrustacea</taxon>
        <taxon>Malacostraca</taxon>
        <taxon>Eumalacostraca</taxon>
        <taxon>Peracarida</taxon>
        <taxon>Amphipoda</taxon>
        <taxon>Senticaudata</taxon>
        <taxon>Talitrida</taxon>
        <taxon>Talitroidea</taxon>
        <taxon>Hyalellidae</taxon>
        <taxon>Hyalella</taxon>
    </lineage>
</organism>
<dbReference type="Gene3D" id="3.40.1280.10">
    <property type="match status" value="1"/>
</dbReference>
<dbReference type="GO" id="GO:0016423">
    <property type="term" value="F:tRNA (guanine) methyltransferase activity"/>
    <property type="evidence" value="ECO:0007669"/>
    <property type="project" value="InterPro"/>
</dbReference>
<dbReference type="InterPro" id="IPR045330">
    <property type="entry name" value="TRM3/TARBP1"/>
</dbReference>
<gene>
    <name evidence="4" type="ORF">HAZT_HAZT007553</name>
</gene>
<dbReference type="InterPro" id="IPR044748">
    <property type="entry name" value="Trm3/TARBP1_C"/>
</dbReference>
<protein>
    <recommendedName>
        <fullName evidence="3">tRNA/rRNA methyltransferase SpoU type domain-containing protein</fullName>
    </recommendedName>
</protein>
<feature type="domain" description="tRNA/rRNA methyltransferase SpoU type" evidence="3">
    <location>
        <begin position="305"/>
        <end position="447"/>
    </location>
</feature>
<reference evidence="4" key="2">
    <citation type="journal article" date="2018" name="Environ. Sci. Technol.">
        <title>The Toxicogenome of Hyalella azteca: A Model for Sediment Ecotoxicology and Evolutionary Toxicology.</title>
        <authorList>
            <person name="Poynton H.C."/>
            <person name="Hasenbein S."/>
            <person name="Benoit J.B."/>
            <person name="Sepulveda M.S."/>
            <person name="Poelchau M.F."/>
            <person name="Hughes D.S.T."/>
            <person name="Murali S.C."/>
            <person name="Chen S."/>
            <person name="Glastad K.M."/>
            <person name="Goodisman M.A.D."/>
            <person name="Werren J.H."/>
            <person name="Vineis J.H."/>
            <person name="Bowen J.L."/>
            <person name="Friedrich M."/>
            <person name="Jones J."/>
            <person name="Robertson H.M."/>
            <person name="Feyereisen R."/>
            <person name="Mechler-Hickson A."/>
            <person name="Mathers N."/>
            <person name="Lee C.E."/>
            <person name="Colbourne J.K."/>
            <person name="Biales A."/>
            <person name="Johnston J.S."/>
            <person name="Wellborn G.A."/>
            <person name="Rosendale A.J."/>
            <person name="Cridge A.G."/>
            <person name="Munoz-Torres M.C."/>
            <person name="Bain P.A."/>
            <person name="Manny A.R."/>
            <person name="Major K.M."/>
            <person name="Lambert F.N."/>
            <person name="Vulpe C.D."/>
            <person name="Tuck P."/>
            <person name="Blalock B.J."/>
            <person name="Lin Y.Y."/>
            <person name="Smith M.E."/>
            <person name="Ochoa-Acuna H."/>
            <person name="Chen M.M."/>
            <person name="Childers C.P."/>
            <person name="Qu J."/>
            <person name="Dugan S."/>
            <person name="Lee S.L."/>
            <person name="Chao H."/>
            <person name="Dinh H."/>
            <person name="Han Y."/>
            <person name="Doddapaneni H."/>
            <person name="Worley K.C."/>
            <person name="Muzny D.M."/>
            <person name="Gibbs R.A."/>
            <person name="Richards S."/>
        </authorList>
    </citation>
    <scope>NUCLEOTIDE SEQUENCE</scope>
    <source>
        <strain evidence="4">HAZT.00-mixed</strain>
        <tissue evidence="4">Whole organism</tissue>
    </source>
</reference>
<dbReference type="InterPro" id="IPR029028">
    <property type="entry name" value="Alpha/beta_knot_MTases"/>
</dbReference>
<dbReference type="GO" id="GO:0003723">
    <property type="term" value="F:RNA binding"/>
    <property type="evidence" value="ECO:0007669"/>
    <property type="project" value="InterPro"/>
</dbReference>
<name>A0A6A0HDD6_HYAAZ</name>
<dbReference type="OrthoDB" id="241340at2759"/>
<evidence type="ECO:0000259" key="3">
    <source>
        <dbReference type="Pfam" id="PF00588"/>
    </source>
</evidence>
<reference evidence="4" key="1">
    <citation type="submission" date="2014-08" db="EMBL/GenBank/DDBJ databases">
        <authorList>
            <person name="Murali S."/>
            <person name="Richards S."/>
            <person name="Bandaranaike D."/>
            <person name="Bellair M."/>
            <person name="Blankenburg K."/>
            <person name="Chao H."/>
            <person name="Dinh H."/>
            <person name="Doddapaneni H."/>
            <person name="Dugan-Rocha S."/>
            <person name="Elkadiri S."/>
            <person name="Gnanaolivu R."/>
            <person name="Hughes D."/>
            <person name="Lee S."/>
            <person name="Li M."/>
            <person name="Ming W."/>
            <person name="Munidasa M."/>
            <person name="Muniz J."/>
            <person name="Nguyen L."/>
            <person name="Osuji N."/>
            <person name="Pu L.-L."/>
            <person name="Puazo M."/>
            <person name="Skinner E."/>
            <person name="Qu C."/>
            <person name="Quiroz J."/>
            <person name="Raj R."/>
            <person name="Weissenberger G."/>
            <person name="Xin Y."/>
            <person name="Zou X."/>
            <person name="Han Y."/>
            <person name="Worley K."/>
            <person name="Muzny D."/>
            <person name="Gibbs R."/>
        </authorList>
    </citation>
    <scope>NUCLEOTIDE SEQUENCE</scope>
    <source>
        <strain evidence="4">HAZT.00-mixed</strain>
        <tissue evidence="4">Whole organism</tissue>
    </source>
</reference>
<dbReference type="PANTHER" id="PTHR12029">
    <property type="entry name" value="RNA METHYLTRANSFERASE"/>
    <property type="match status" value="1"/>
</dbReference>
<dbReference type="SUPFAM" id="SSF75217">
    <property type="entry name" value="alpha/beta knot"/>
    <property type="match status" value="1"/>
</dbReference>
<dbReference type="EMBL" id="JQDR03000863">
    <property type="protein sequence ID" value="KAA0203752.1"/>
    <property type="molecule type" value="Genomic_DNA"/>
</dbReference>
<evidence type="ECO:0000313" key="4">
    <source>
        <dbReference type="EMBL" id="KAA0203752.1"/>
    </source>
</evidence>
<dbReference type="AlphaFoldDB" id="A0A6A0HDD6"/>
<keyword evidence="1" id="KW-0489">Methyltransferase</keyword>
<dbReference type="PANTHER" id="PTHR12029:SF11">
    <property type="entry name" value="METHYLTRANSFERASE TARBP1-RELATED"/>
    <property type="match status" value="1"/>
</dbReference>
<proteinExistence type="predicted"/>